<gene>
    <name evidence="4" type="ORF">PPSIR1_07310</name>
</gene>
<feature type="region of interest" description="Disordered" evidence="2">
    <location>
        <begin position="1"/>
        <end position="25"/>
    </location>
</feature>
<evidence type="ECO:0000256" key="3">
    <source>
        <dbReference type="SAM" id="Phobius"/>
    </source>
</evidence>
<feature type="compositionally biased region" description="Low complexity" evidence="2">
    <location>
        <begin position="1"/>
        <end position="21"/>
    </location>
</feature>
<accession>A6GKR0</accession>
<comment type="caution">
    <text evidence="4">The sequence shown here is derived from an EMBL/GenBank/DDBJ whole genome shotgun (WGS) entry which is preliminary data.</text>
</comment>
<dbReference type="RefSeq" id="WP_006977296.1">
    <property type="nucleotide sequence ID" value="NZ_ABCS01000218.1"/>
</dbReference>
<keyword evidence="1" id="KW-0175">Coiled coil</keyword>
<reference evidence="4 5" key="1">
    <citation type="submission" date="2007-06" db="EMBL/GenBank/DDBJ databases">
        <authorList>
            <person name="Shimkets L."/>
            <person name="Ferriera S."/>
            <person name="Johnson J."/>
            <person name="Kravitz S."/>
            <person name="Beeson K."/>
            <person name="Sutton G."/>
            <person name="Rogers Y.-H."/>
            <person name="Friedman R."/>
            <person name="Frazier M."/>
            <person name="Venter J.C."/>
        </authorList>
    </citation>
    <scope>NUCLEOTIDE SEQUENCE [LARGE SCALE GENOMIC DNA]</scope>
    <source>
        <strain evidence="4 5">SIR-1</strain>
    </source>
</reference>
<proteinExistence type="predicted"/>
<keyword evidence="3" id="KW-0472">Membrane</keyword>
<keyword evidence="5" id="KW-1185">Reference proteome</keyword>
<dbReference type="AlphaFoldDB" id="A6GKR0"/>
<dbReference type="EMBL" id="ABCS01000218">
    <property type="protein sequence ID" value="EDM73541.1"/>
    <property type="molecule type" value="Genomic_DNA"/>
</dbReference>
<feature type="transmembrane region" description="Helical" evidence="3">
    <location>
        <begin position="191"/>
        <end position="212"/>
    </location>
</feature>
<keyword evidence="3" id="KW-0812">Transmembrane</keyword>
<protein>
    <submittedName>
        <fullName evidence="4">Uncharacterized protein</fullName>
    </submittedName>
</protein>
<evidence type="ECO:0000313" key="5">
    <source>
        <dbReference type="Proteomes" id="UP000005801"/>
    </source>
</evidence>
<sequence length="246" mass="25160">PAGVAWAAPAPEGTGGEAAAAKSIEPSPEAVEAAIEAGDLSLARDIAVALREADPSLENRRLEARTWVTLGDYAAAKATLEAGQAELEEELDAMRQAAVDEAAEAGEELDPASVDLGSEGAAITAQIGALDEELAALDEASRGTVADEPESTHREAMDDERAARLAALAPKPSPPPAPIDGPAPIEIHKKWYFWVTLGAIVASAGAIVALGIRNGVDERNEHSSAQLPAPAPGKVGLGAGGVVFRF</sequence>
<evidence type="ECO:0000256" key="1">
    <source>
        <dbReference type="SAM" id="Coils"/>
    </source>
</evidence>
<feature type="non-terminal residue" evidence="4">
    <location>
        <position position="1"/>
    </location>
</feature>
<evidence type="ECO:0000256" key="2">
    <source>
        <dbReference type="SAM" id="MobiDB-lite"/>
    </source>
</evidence>
<dbReference type="Proteomes" id="UP000005801">
    <property type="component" value="Unassembled WGS sequence"/>
</dbReference>
<keyword evidence="3" id="KW-1133">Transmembrane helix</keyword>
<name>A6GKR0_9BACT</name>
<feature type="coiled-coil region" evidence="1">
    <location>
        <begin position="77"/>
        <end position="104"/>
    </location>
</feature>
<evidence type="ECO:0000313" key="4">
    <source>
        <dbReference type="EMBL" id="EDM73541.1"/>
    </source>
</evidence>
<organism evidence="4 5">
    <name type="scientific">Plesiocystis pacifica SIR-1</name>
    <dbReference type="NCBI Taxonomy" id="391625"/>
    <lineage>
        <taxon>Bacteria</taxon>
        <taxon>Pseudomonadati</taxon>
        <taxon>Myxococcota</taxon>
        <taxon>Polyangia</taxon>
        <taxon>Nannocystales</taxon>
        <taxon>Nannocystaceae</taxon>
        <taxon>Plesiocystis</taxon>
    </lineage>
</organism>